<dbReference type="PRINTS" id="PR00420">
    <property type="entry name" value="RNGMNOXGNASE"/>
</dbReference>
<evidence type="ECO:0000256" key="4">
    <source>
        <dbReference type="ARBA" id="ARBA00023002"/>
    </source>
</evidence>
<keyword evidence="2" id="KW-0285">Flavoprotein</keyword>
<evidence type="ECO:0000256" key="2">
    <source>
        <dbReference type="ARBA" id="ARBA00022630"/>
    </source>
</evidence>
<dbReference type="EMBL" id="JBITGY010000008">
    <property type="protein sequence ID" value="MFI6501827.1"/>
    <property type="molecule type" value="Genomic_DNA"/>
</dbReference>
<evidence type="ECO:0000256" key="5">
    <source>
        <dbReference type="ARBA" id="ARBA00023033"/>
    </source>
</evidence>
<keyword evidence="3" id="KW-0274">FAD</keyword>
<organism evidence="7 8">
    <name type="scientific">Nonomuraea typhae</name>
    <dbReference type="NCBI Taxonomy" id="2603600"/>
    <lineage>
        <taxon>Bacteria</taxon>
        <taxon>Bacillati</taxon>
        <taxon>Actinomycetota</taxon>
        <taxon>Actinomycetes</taxon>
        <taxon>Streptosporangiales</taxon>
        <taxon>Streptosporangiaceae</taxon>
        <taxon>Nonomuraea</taxon>
    </lineage>
</organism>
<evidence type="ECO:0000259" key="6">
    <source>
        <dbReference type="Pfam" id="PF01494"/>
    </source>
</evidence>
<keyword evidence="4" id="KW-0560">Oxidoreductase</keyword>
<dbReference type="Gene3D" id="3.50.50.60">
    <property type="entry name" value="FAD/NAD(P)-binding domain"/>
    <property type="match status" value="1"/>
</dbReference>
<dbReference type="InterPro" id="IPR036188">
    <property type="entry name" value="FAD/NAD-bd_sf"/>
</dbReference>
<proteinExistence type="predicted"/>
<evidence type="ECO:0000313" key="8">
    <source>
        <dbReference type="Proteomes" id="UP001612741"/>
    </source>
</evidence>
<dbReference type="RefSeq" id="WP_397086658.1">
    <property type="nucleotide sequence ID" value="NZ_JBITGY010000008.1"/>
</dbReference>
<protein>
    <submittedName>
        <fullName evidence="7">FAD-dependent monooxygenase</fullName>
    </submittedName>
</protein>
<keyword evidence="5 7" id="KW-0503">Monooxygenase</keyword>
<name>A0ABW7Z1K9_9ACTN</name>
<gene>
    <name evidence="7" type="ORF">ACIBG2_30910</name>
</gene>
<feature type="domain" description="FAD-binding" evidence="6">
    <location>
        <begin position="4"/>
        <end position="351"/>
    </location>
</feature>
<dbReference type="GO" id="GO:0004497">
    <property type="term" value="F:monooxygenase activity"/>
    <property type="evidence" value="ECO:0007669"/>
    <property type="project" value="UniProtKB-KW"/>
</dbReference>
<dbReference type="SUPFAM" id="SSF51905">
    <property type="entry name" value="FAD/NAD(P)-binding domain"/>
    <property type="match status" value="1"/>
</dbReference>
<evidence type="ECO:0000256" key="3">
    <source>
        <dbReference type="ARBA" id="ARBA00022827"/>
    </source>
</evidence>
<dbReference type="InterPro" id="IPR002938">
    <property type="entry name" value="FAD-bd"/>
</dbReference>
<dbReference type="InterPro" id="IPR050493">
    <property type="entry name" value="FAD-dep_Monooxygenase_BioMet"/>
</dbReference>
<evidence type="ECO:0000256" key="1">
    <source>
        <dbReference type="ARBA" id="ARBA00001974"/>
    </source>
</evidence>
<evidence type="ECO:0000313" key="7">
    <source>
        <dbReference type="EMBL" id="MFI6501827.1"/>
    </source>
</evidence>
<dbReference type="SUPFAM" id="SSF54373">
    <property type="entry name" value="FAD-linked reductases, C-terminal domain"/>
    <property type="match status" value="1"/>
</dbReference>
<dbReference type="Proteomes" id="UP001612741">
    <property type="component" value="Unassembled WGS sequence"/>
</dbReference>
<keyword evidence="8" id="KW-1185">Reference proteome</keyword>
<dbReference type="PANTHER" id="PTHR13789">
    <property type="entry name" value="MONOOXYGENASE"/>
    <property type="match status" value="1"/>
</dbReference>
<accession>A0ABW7Z1K9</accession>
<comment type="caution">
    <text evidence="7">The sequence shown here is derived from an EMBL/GenBank/DDBJ whole genome shotgun (WGS) entry which is preliminary data.</text>
</comment>
<comment type="cofactor">
    <cofactor evidence="1">
        <name>FAD</name>
        <dbReference type="ChEBI" id="CHEBI:57692"/>
    </cofactor>
</comment>
<sequence>MTDEILIAGGGIGGLATALACARAGRRVRVLERSEEFAEIGAGLQLAPNATRILDRLGVLGRVVEAGVLPERLVFNDALTGDRLTHLDLGERFRQRYGGPYVVVHRSDLLDILVAACREHGVPLDNDRHVTGVTSRPDGVTVSCADGTGYHGALVVAADGLRSGLRGLLSDDEPVCSGYVAYRGAVPIEEAGAHGALTDVVVWLGPGLHLVQYPLRGGRMYNQVAVFHSRRFAEGHADWGLPGELDEAFSVTCDRVRAAVPALWRDRRWPMSDREPIGDWVAGRTALLGDAAHPMLQYLAQGACQAIEDAAALADAVDRHLPAGYSGAGDVDKALRAYAAERIPRTARVQRTARVWGDIWHVDGLARDLRNALFSRRDAGDFSDTDWLYGPGPTASKETAHA</sequence>
<dbReference type="Pfam" id="PF01494">
    <property type="entry name" value="FAD_binding_3"/>
    <property type="match status" value="1"/>
</dbReference>
<reference evidence="7 8" key="1">
    <citation type="submission" date="2024-10" db="EMBL/GenBank/DDBJ databases">
        <title>The Natural Products Discovery Center: Release of the First 8490 Sequenced Strains for Exploring Actinobacteria Biosynthetic Diversity.</title>
        <authorList>
            <person name="Kalkreuter E."/>
            <person name="Kautsar S.A."/>
            <person name="Yang D."/>
            <person name="Bader C.D."/>
            <person name="Teijaro C.N."/>
            <person name="Fluegel L."/>
            <person name="Davis C.M."/>
            <person name="Simpson J.R."/>
            <person name="Lauterbach L."/>
            <person name="Steele A.D."/>
            <person name="Gui C."/>
            <person name="Meng S."/>
            <person name="Li G."/>
            <person name="Viehrig K."/>
            <person name="Ye F."/>
            <person name="Su P."/>
            <person name="Kiefer A.F."/>
            <person name="Nichols A."/>
            <person name="Cepeda A.J."/>
            <person name="Yan W."/>
            <person name="Fan B."/>
            <person name="Jiang Y."/>
            <person name="Adhikari A."/>
            <person name="Zheng C.-J."/>
            <person name="Schuster L."/>
            <person name="Cowan T.M."/>
            <person name="Smanski M.J."/>
            <person name="Chevrette M.G."/>
            <person name="De Carvalho L.P.S."/>
            <person name="Shen B."/>
        </authorList>
    </citation>
    <scope>NUCLEOTIDE SEQUENCE [LARGE SCALE GENOMIC DNA]</scope>
    <source>
        <strain evidence="7 8">NPDC050545</strain>
    </source>
</reference>
<dbReference type="PANTHER" id="PTHR13789:SF318">
    <property type="entry name" value="GERANYLGERANYL DIPHOSPHATE REDUCTASE"/>
    <property type="match status" value="1"/>
</dbReference>